<feature type="domain" description="Glycoside hydrolase family 3 C-terminal" evidence="8">
    <location>
        <begin position="516"/>
        <end position="663"/>
    </location>
</feature>
<sequence>MMACNQSKTTSKTQPELGHRSAKILNVDHLQFKDLNQNGKLDPYEDWRLSSTERSKDLVTRMSLKQKAGFMLISTTRMENDHTFEQTTSSEPVSSGFNESDLVMDQNMFTRVKLDYPNMFAAGTTKAVTEFHERHFILRANPSAKTIAQWANNLQALCESDGLGIPAIIASNPRNHITMDASAGLSVGKTDFSIWPGELGLAAMRDFELTRDFADIARQEWVAAGLRKGYMYMADLCTEPRWQRTEGTFGEDARLTANMIREVILGFQGDSLNSTSVALTTKHFPGGGATEGGQDPHFAWGKREIFEGGMLQNNLIPFKAAIEAGTSSIMPYYSIPINTKYPEVAYAFNKPVLQGLLRGEMGFDGIINSDTGPIDMMPWGVEDLSMMERYKKSIEAGVNIFSGSADPTVLIETLETYPELMPLVDKSVERLLKEKFDLGLFENPYVSPEKAETIVGNKEFQKKADLAMRKSIVLLRNEMHQNEKTLPLEPGTKVYFENCMKSKDNAPGQVILPDQNKWNLEFVETPEKADIILLWIVPKSKALFDSDGSPLYLSLSQNNVDVEHIRQLVNTKPTILSINFSNPWVIDEVYQPDSENIKGVLATFGTTSEALLDVVSGAFNPTGKMPFSTPVSEEKAQNQQADVPGYMEGDDYALFIFDEGMSY</sequence>
<dbReference type="PRINTS" id="PR00133">
    <property type="entry name" value="GLHYDRLASE3"/>
</dbReference>
<evidence type="ECO:0000313" key="9">
    <source>
        <dbReference type="EMBL" id="RCW30358.1"/>
    </source>
</evidence>
<dbReference type="InterPro" id="IPR036962">
    <property type="entry name" value="Glyco_hydro_3_N_sf"/>
</dbReference>
<comment type="caution">
    <text evidence="9">The sequence shown here is derived from an EMBL/GenBank/DDBJ whole genome shotgun (WGS) entry which is preliminary data.</text>
</comment>
<dbReference type="AlphaFoldDB" id="A0A368UNI1"/>
<gene>
    <name evidence="9" type="ORF">DFO77_1228</name>
</gene>
<dbReference type="PANTHER" id="PTHR30620:SF16">
    <property type="entry name" value="LYSOSOMAL BETA GLUCOSIDASE"/>
    <property type="match status" value="1"/>
</dbReference>
<evidence type="ECO:0000256" key="3">
    <source>
        <dbReference type="ARBA" id="ARBA00012744"/>
    </source>
</evidence>
<dbReference type="PANTHER" id="PTHR30620">
    <property type="entry name" value="PERIPLASMIC BETA-GLUCOSIDASE-RELATED"/>
    <property type="match status" value="1"/>
</dbReference>
<dbReference type="InterPro" id="IPR036881">
    <property type="entry name" value="Glyco_hydro_3_C_sf"/>
</dbReference>
<dbReference type="Pfam" id="PF01915">
    <property type="entry name" value="Glyco_hydro_3_C"/>
    <property type="match status" value="1"/>
</dbReference>
<dbReference type="InterPro" id="IPR017853">
    <property type="entry name" value="GH"/>
</dbReference>
<dbReference type="Gene3D" id="3.20.20.300">
    <property type="entry name" value="Glycoside hydrolase, family 3, N-terminal domain"/>
    <property type="match status" value="1"/>
</dbReference>
<organism evidence="9 10">
    <name type="scientific">Marinilabilia salmonicolor</name>
    <dbReference type="NCBI Taxonomy" id="989"/>
    <lineage>
        <taxon>Bacteria</taxon>
        <taxon>Pseudomonadati</taxon>
        <taxon>Bacteroidota</taxon>
        <taxon>Bacteroidia</taxon>
        <taxon>Marinilabiliales</taxon>
        <taxon>Marinilabiliaceae</taxon>
        <taxon>Marinilabilia</taxon>
    </lineage>
</organism>
<proteinExistence type="inferred from homology"/>
<keyword evidence="4" id="KW-0732">Signal</keyword>
<evidence type="ECO:0000256" key="1">
    <source>
        <dbReference type="ARBA" id="ARBA00000448"/>
    </source>
</evidence>
<dbReference type="GO" id="GO:0008422">
    <property type="term" value="F:beta-glucosidase activity"/>
    <property type="evidence" value="ECO:0007669"/>
    <property type="project" value="UniProtKB-EC"/>
</dbReference>
<evidence type="ECO:0000259" key="8">
    <source>
        <dbReference type="Pfam" id="PF01915"/>
    </source>
</evidence>
<comment type="similarity">
    <text evidence="2">Belongs to the glycosyl hydrolase 3 family.</text>
</comment>
<evidence type="ECO:0000256" key="4">
    <source>
        <dbReference type="ARBA" id="ARBA00022729"/>
    </source>
</evidence>
<dbReference type="InterPro" id="IPR051915">
    <property type="entry name" value="Cellulose_Degrad_GH3"/>
</dbReference>
<feature type="domain" description="Glycoside hydrolase family 3 N-terminal" evidence="7">
    <location>
        <begin position="151"/>
        <end position="432"/>
    </location>
</feature>
<comment type="catalytic activity">
    <reaction evidence="1">
        <text>Hydrolysis of terminal, non-reducing beta-D-glucosyl residues with release of beta-D-glucose.</text>
        <dbReference type="EC" id="3.2.1.21"/>
    </reaction>
</comment>
<keyword evidence="6" id="KW-0326">Glycosidase</keyword>
<dbReference type="EMBL" id="QPIZ01000022">
    <property type="protein sequence ID" value="RCW30358.1"/>
    <property type="molecule type" value="Genomic_DNA"/>
</dbReference>
<name>A0A368UNI1_9BACT</name>
<dbReference type="Proteomes" id="UP000252733">
    <property type="component" value="Unassembled WGS sequence"/>
</dbReference>
<evidence type="ECO:0000256" key="5">
    <source>
        <dbReference type="ARBA" id="ARBA00022801"/>
    </source>
</evidence>
<dbReference type="GO" id="GO:0009251">
    <property type="term" value="P:glucan catabolic process"/>
    <property type="evidence" value="ECO:0007669"/>
    <property type="project" value="TreeGrafter"/>
</dbReference>
<evidence type="ECO:0000259" key="7">
    <source>
        <dbReference type="Pfam" id="PF00933"/>
    </source>
</evidence>
<accession>A0A368UNI1</accession>
<evidence type="ECO:0000256" key="6">
    <source>
        <dbReference type="ARBA" id="ARBA00023295"/>
    </source>
</evidence>
<dbReference type="InterPro" id="IPR002772">
    <property type="entry name" value="Glyco_hydro_3_C"/>
</dbReference>
<reference evidence="9 10" key="1">
    <citation type="submission" date="2018-07" db="EMBL/GenBank/DDBJ databases">
        <title>Freshwater and sediment microbial communities from various areas in North America, analyzing microbe dynamics in response to fracking.</title>
        <authorList>
            <person name="Lamendella R."/>
        </authorList>
    </citation>
    <scope>NUCLEOTIDE SEQUENCE [LARGE SCALE GENOMIC DNA]</scope>
    <source>
        <strain evidence="9 10">160A</strain>
    </source>
</reference>
<dbReference type="InterPro" id="IPR001764">
    <property type="entry name" value="Glyco_hydro_3_N"/>
</dbReference>
<dbReference type="SUPFAM" id="SSF52279">
    <property type="entry name" value="Beta-D-glucan exohydrolase, C-terminal domain"/>
    <property type="match status" value="1"/>
</dbReference>
<dbReference type="Gene3D" id="3.40.50.1700">
    <property type="entry name" value="Glycoside hydrolase family 3 C-terminal domain"/>
    <property type="match status" value="1"/>
</dbReference>
<protein>
    <recommendedName>
        <fullName evidence="3">beta-glucosidase</fullName>
        <ecNumber evidence="3">3.2.1.21</ecNumber>
    </recommendedName>
</protein>
<dbReference type="EC" id="3.2.1.21" evidence="3"/>
<keyword evidence="10" id="KW-1185">Reference proteome</keyword>
<keyword evidence="5" id="KW-0378">Hydrolase</keyword>
<dbReference type="SUPFAM" id="SSF51445">
    <property type="entry name" value="(Trans)glycosidases"/>
    <property type="match status" value="1"/>
</dbReference>
<dbReference type="Pfam" id="PF00933">
    <property type="entry name" value="Glyco_hydro_3"/>
    <property type="match status" value="1"/>
</dbReference>
<evidence type="ECO:0000313" key="10">
    <source>
        <dbReference type="Proteomes" id="UP000252733"/>
    </source>
</evidence>
<evidence type="ECO:0000256" key="2">
    <source>
        <dbReference type="ARBA" id="ARBA00005336"/>
    </source>
</evidence>